<name>A0AAF0J7P4_9BASI</name>
<dbReference type="Pfam" id="PF01265">
    <property type="entry name" value="Cyto_heme_lyase"/>
    <property type="match status" value="2"/>
</dbReference>
<evidence type="ECO:0000256" key="6">
    <source>
        <dbReference type="ARBA" id="ARBA00023004"/>
    </source>
</evidence>
<feature type="region of interest" description="Disordered" evidence="11">
    <location>
        <begin position="70"/>
        <end position="183"/>
    </location>
</feature>
<proteinExistence type="inferred from homology"/>
<dbReference type="PANTHER" id="PTHR12743:SF3">
    <property type="entry name" value="HOLOCYTOCHROME-C SYNTHASE"/>
    <property type="match status" value="1"/>
</dbReference>
<dbReference type="GO" id="GO:0046872">
    <property type="term" value="F:metal ion binding"/>
    <property type="evidence" value="ECO:0007669"/>
    <property type="project" value="UniProtKB-KW"/>
</dbReference>
<keyword evidence="6 10" id="KW-0408">Iron</keyword>
<protein>
    <recommendedName>
        <fullName evidence="10">Holocytochrome c-type synthase</fullName>
        <ecNumber evidence="10">4.4.1.17</ecNumber>
    </recommendedName>
</protein>
<feature type="region of interest" description="Disordered" evidence="11">
    <location>
        <begin position="1"/>
        <end position="27"/>
    </location>
</feature>
<evidence type="ECO:0000256" key="7">
    <source>
        <dbReference type="ARBA" id="ARBA00023128"/>
    </source>
</evidence>
<evidence type="ECO:0000313" key="13">
    <source>
        <dbReference type="Proteomes" id="UP001219933"/>
    </source>
</evidence>
<dbReference type="EMBL" id="CP119880">
    <property type="protein sequence ID" value="WFD35894.1"/>
    <property type="molecule type" value="Genomic_DNA"/>
</dbReference>
<dbReference type="PANTHER" id="PTHR12743">
    <property type="entry name" value="CYTOCHROME C1 HEME LYASE"/>
    <property type="match status" value="1"/>
</dbReference>
<dbReference type="Proteomes" id="UP001219933">
    <property type="component" value="Chromosome 4"/>
</dbReference>
<evidence type="ECO:0000256" key="2">
    <source>
        <dbReference type="ARBA" id="ARBA00007255"/>
    </source>
</evidence>
<evidence type="ECO:0000256" key="3">
    <source>
        <dbReference type="ARBA" id="ARBA00022617"/>
    </source>
</evidence>
<dbReference type="PROSITE" id="PS00822">
    <property type="entry name" value="CYTO_HEME_LYASE_2"/>
    <property type="match status" value="1"/>
</dbReference>
<comment type="function">
    <text evidence="10">Lyase that catalyzes the covalent linking of the heme group to the cytochrome C apoprotein to produce the mature functional cytochrome.</text>
</comment>
<keyword evidence="5 10" id="KW-0999">Mitochondrion inner membrane</keyword>
<gene>
    <name evidence="12" type="primary">CYC3</name>
    <name evidence="12" type="ORF">MCUN1_002762</name>
</gene>
<dbReference type="AlphaFoldDB" id="A0AAF0J7P4"/>
<reference evidence="12" key="1">
    <citation type="submission" date="2023-03" db="EMBL/GenBank/DDBJ databases">
        <title>Mating type loci evolution in Malassezia.</title>
        <authorList>
            <person name="Coelho M.A."/>
        </authorList>
    </citation>
    <scope>NUCLEOTIDE SEQUENCE</scope>
    <source>
        <strain evidence="12">CBS 11721</strain>
    </source>
</reference>
<dbReference type="PROSITE" id="PS00821">
    <property type="entry name" value="CYTO_HEME_LYASE_1"/>
    <property type="match status" value="1"/>
</dbReference>
<sequence length="357" mass="39233">MAPAASMGATQSIVGGADTPGFSAPRRRTYNNQDAVAAMLLHKHRTIAESAPRTTIAEAEPPAACPMHASRGGAMAPAPLNPLNNMPELSQEPAPTQRIALSRERTVSSIPRAPTSAAPGDSPYGPAACPIDHSQLKKEAPSASADAKCPIDHSAAPAKPDGEAACPVDHSGSSSGSEPSHWEYPSPQQFYNALVRKGWETPEESVEMMVLIHNFLNERAWNEVIEWERLAGTDVSTLQLARFQGRPGTLSPRARMYQMLAWAMPDRFSSEPPFDRHDWIVRRAPTPANPKGEEIRYVIDYYSVPDDSDEDEAAFNLDVRPAIDSFDAIRMRWKKTMQEYESGELFAPFRSEQEEPK</sequence>
<organism evidence="12 13">
    <name type="scientific">Malassezia cuniculi</name>
    <dbReference type="NCBI Taxonomy" id="948313"/>
    <lineage>
        <taxon>Eukaryota</taxon>
        <taxon>Fungi</taxon>
        <taxon>Dikarya</taxon>
        <taxon>Basidiomycota</taxon>
        <taxon>Ustilaginomycotina</taxon>
        <taxon>Malasseziomycetes</taxon>
        <taxon>Malasseziales</taxon>
        <taxon>Malasseziaceae</taxon>
        <taxon>Malassezia</taxon>
    </lineage>
</organism>
<dbReference type="EC" id="4.4.1.17" evidence="10"/>
<evidence type="ECO:0000256" key="4">
    <source>
        <dbReference type="ARBA" id="ARBA00022723"/>
    </source>
</evidence>
<keyword evidence="3 10" id="KW-0349">Heme</keyword>
<evidence type="ECO:0000256" key="1">
    <source>
        <dbReference type="ARBA" id="ARBA00004273"/>
    </source>
</evidence>
<keyword evidence="7 10" id="KW-0496">Mitochondrion</keyword>
<keyword evidence="8 10" id="KW-0472">Membrane</keyword>
<keyword evidence="4 10" id="KW-0479">Metal-binding</keyword>
<evidence type="ECO:0000313" key="12">
    <source>
        <dbReference type="EMBL" id="WFD35894.1"/>
    </source>
</evidence>
<comment type="subcellular location">
    <subcellularLocation>
        <location evidence="1 10">Mitochondrion inner membrane</location>
    </subcellularLocation>
</comment>
<evidence type="ECO:0000256" key="5">
    <source>
        <dbReference type="ARBA" id="ARBA00022792"/>
    </source>
</evidence>
<evidence type="ECO:0000256" key="8">
    <source>
        <dbReference type="ARBA" id="ARBA00023136"/>
    </source>
</evidence>
<keyword evidence="9 10" id="KW-0456">Lyase</keyword>
<dbReference type="GO" id="GO:0004408">
    <property type="term" value="F:holocytochrome-c synthase activity"/>
    <property type="evidence" value="ECO:0007669"/>
    <property type="project" value="UniProtKB-EC"/>
</dbReference>
<comment type="similarity">
    <text evidence="2 10">Belongs to the cytochrome c-type heme lyase family.</text>
</comment>
<dbReference type="InterPro" id="IPR000511">
    <property type="entry name" value="Holocyt_c/c1_synthase"/>
</dbReference>
<feature type="compositionally biased region" description="Low complexity" evidence="11">
    <location>
        <begin position="74"/>
        <end position="87"/>
    </location>
</feature>
<keyword evidence="13" id="KW-1185">Reference proteome</keyword>
<evidence type="ECO:0000256" key="11">
    <source>
        <dbReference type="SAM" id="MobiDB-lite"/>
    </source>
</evidence>
<evidence type="ECO:0000256" key="9">
    <source>
        <dbReference type="ARBA" id="ARBA00023239"/>
    </source>
</evidence>
<accession>A0AAF0J7P4</accession>
<comment type="catalytic activity">
    <reaction evidence="10">
        <text>holo-[cytochrome c] = apo-[cytochrome c] + heme b</text>
        <dbReference type="Rhea" id="RHEA:22648"/>
        <dbReference type="Rhea" id="RHEA-COMP:10725"/>
        <dbReference type="Rhea" id="RHEA-COMP:10726"/>
        <dbReference type="ChEBI" id="CHEBI:29950"/>
        <dbReference type="ChEBI" id="CHEBI:60344"/>
        <dbReference type="ChEBI" id="CHEBI:83739"/>
        <dbReference type="EC" id="4.4.1.17"/>
    </reaction>
</comment>
<evidence type="ECO:0000256" key="10">
    <source>
        <dbReference type="RuleBase" id="RU363130"/>
    </source>
</evidence>
<dbReference type="GO" id="GO:0005743">
    <property type="term" value="C:mitochondrial inner membrane"/>
    <property type="evidence" value="ECO:0007669"/>
    <property type="project" value="UniProtKB-SubCell"/>
</dbReference>